<dbReference type="InterPro" id="IPR015424">
    <property type="entry name" value="PyrdxlP-dep_Trfase"/>
</dbReference>
<evidence type="ECO:0000256" key="2">
    <source>
        <dbReference type="ARBA" id="ARBA00022793"/>
    </source>
</evidence>
<name>A0ABQ0NVY1_9PROT</name>
<dbReference type="RefSeq" id="WP_018979626.1">
    <property type="nucleotide sequence ID" value="NZ_BAQD01000001.1"/>
</dbReference>
<protein>
    <submittedName>
        <fullName evidence="6">Aromatic-L-amino-acid decarboxylase</fullName>
    </submittedName>
</protein>
<comment type="caution">
    <text evidence="6">The sequence shown here is derived from an EMBL/GenBank/DDBJ whole genome shotgun (WGS) entry which is preliminary data.</text>
</comment>
<dbReference type="PANTHER" id="PTHR11999">
    <property type="entry name" value="GROUP II PYRIDOXAL-5-PHOSPHATE DECARBOXYLASE"/>
    <property type="match status" value="1"/>
</dbReference>
<dbReference type="InterPro" id="IPR002129">
    <property type="entry name" value="PyrdxlP-dep_de-COase"/>
</dbReference>
<dbReference type="Gene3D" id="3.40.640.10">
    <property type="entry name" value="Type I PLP-dependent aspartate aminotransferase-like (Major domain)"/>
    <property type="match status" value="1"/>
</dbReference>
<dbReference type="EMBL" id="BAQD01000001">
    <property type="protein sequence ID" value="GBQ04677.1"/>
    <property type="molecule type" value="Genomic_DNA"/>
</dbReference>
<evidence type="ECO:0000256" key="1">
    <source>
        <dbReference type="ARBA" id="ARBA00001933"/>
    </source>
</evidence>
<dbReference type="PANTHER" id="PTHR11999:SF70">
    <property type="entry name" value="MIP05841P"/>
    <property type="match status" value="1"/>
</dbReference>
<dbReference type="InterPro" id="IPR015421">
    <property type="entry name" value="PyrdxlP-dep_Trfase_major"/>
</dbReference>
<accession>A0ABQ0NVY1</accession>
<sequence length="479" mass="52218">MAGLDPENWSALRALGHQMLDDMFTQIEHRHQQPVWTPMPHKAREELRQSLPHDGCSLPEIYECFQELIVPYDNGNRHPRFMGWVHGAGTPIGMLAEMLAGGLNANCGGRDHAAIEVEREVLRWAREMVGLPVETGSGCLVTGSSMANFIAVITASRTYQPALRQQGVRHHALVGYAPESAHGCLPRAFDIAGLGSDALRKIPTDGAHRVNVAALREQIKRDRAAGLEPFMIAGTAGTVDCGAVDPLDHLADVAQEEQLWFHVDGAFGALACLSPHYAPLLKGIERADSVAFDFHKWAQVPYDAGCVLVRDGKRHAAAFAQSLDYLVREDRGLAGNAPWFCDFGPDLSRGFRALKVWMTLSHYGADRMGQVVDKSCAVARHLAQQIDRTDGVTLLAPVTLNIVCFTVDALSDDALSELVKDLHETGIAAPSTTRINGQLAIRAAIVNHRTETQDVDQMLDAVIALATKRLNAGVHEHKS</sequence>
<evidence type="ECO:0000313" key="7">
    <source>
        <dbReference type="Proteomes" id="UP001062901"/>
    </source>
</evidence>
<proteinExistence type="inferred from homology"/>
<evidence type="ECO:0000256" key="4">
    <source>
        <dbReference type="ARBA" id="ARBA00023239"/>
    </source>
</evidence>
<comment type="cofactor">
    <cofactor evidence="1 5">
        <name>pyridoxal 5'-phosphate</name>
        <dbReference type="ChEBI" id="CHEBI:597326"/>
    </cofactor>
</comment>
<organism evidence="6 7">
    <name type="scientific">Saccharibacter floricola DSM 15669</name>
    <dbReference type="NCBI Taxonomy" id="1123227"/>
    <lineage>
        <taxon>Bacteria</taxon>
        <taxon>Pseudomonadati</taxon>
        <taxon>Pseudomonadota</taxon>
        <taxon>Alphaproteobacteria</taxon>
        <taxon>Acetobacterales</taxon>
        <taxon>Acetobacteraceae</taxon>
        <taxon>Saccharibacter</taxon>
    </lineage>
</organism>
<keyword evidence="2" id="KW-0210">Decarboxylase</keyword>
<evidence type="ECO:0000313" key="6">
    <source>
        <dbReference type="EMBL" id="GBQ04677.1"/>
    </source>
</evidence>
<dbReference type="Proteomes" id="UP001062901">
    <property type="component" value="Unassembled WGS sequence"/>
</dbReference>
<gene>
    <name evidence="6" type="ORF">AA15669_0087</name>
</gene>
<comment type="similarity">
    <text evidence="5">Belongs to the group II decarboxylase family.</text>
</comment>
<dbReference type="InterPro" id="IPR010977">
    <property type="entry name" value="Aromatic_deC"/>
</dbReference>
<keyword evidence="7" id="KW-1185">Reference proteome</keyword>
<keyword evidence="4 5" id="KW-0456">Lyase</keyword>
<dbReference type="Pfam" id="PF00282">
    <property type="entry name" value="Pyridoxal_deC"/>
    <property type="match status" value="1"/>
</dbReference>
<dbReference type="Gene3D" id="3.90.1150.170">
    <property type="match status" value="2"/>
</dbReference>
<keyword evidence="3 5" id="KW-0663">Pyridoxal phosphate</keyword>
<dbReference type="PRINTS" id="PR00800">
    <property type="entry name" value="YHDCRBOXLASE"/>
</dbReference>
<evidence type="ECO:0000256" key="5">
    <source>
        <dbReference type="RuleBase" id="RU000382"/>
    </source>
</evidence>
<evidence type="ECO:0000256" key="3">
    <source>
        <dbReference type="ARBA" id="ARBA00022898"/>
    </source>
</evidence>
<dbReference type="SUPFAM" id="SSF53383">
    <property type="entry name" value="PLP-dependent transferases"/>
    <property type="match status" value="1"/>
</dbReference>
<reference evidence="6" key="1">
    <citation type="submission" date="2013-04" db="EMBL/GenBank/DDBJ databases">
        <title>The genome sequencing project of 58 acetic acid bacteria.</title>
        <authorList>
            <person name="Okamoto-Kainuma A."/>
            <person name="Ishikawa M."/>
            <person name="Umino S."/>
            <person name="Koizumi Y."/>
            <person name="Shiwa Y."/>
            <person name="Yoshikawa H."/>
            <person name="Matsutani M."/>
            <person name="Matsushita K."/>
        </authorList>
    </citation>
    <scope>NUCLEOTIDE SEQUENCE</scope>
    <source>
        <strain evidence="6">DSM 15669</strain>
    </source>
</reference>